<evidence type="ECO:0000313" key="1">
    <source>
        <dbReference type="EMBL" id="AMX83613.1"/>
    </source>
</evidence>
<proteinExistence type="predicted"/>
<dbReference type="EMBL" id="CP014342">
    <property type="protein sequence ID" value="AMX83613.1"/>
    <property type="molecule type" value="Genomic_DNA"/>
</dbReference>
<organism evidence="1 2">
    <name type="scientific">Geobacillus subterraneus</name>
    <dbReference type="NCBI Taxonomy" id="129338"/>
    <lineage>
        <taxon>Bacteria</taxon>
        <taxon>Bacillati</taxon>
        <taxon>Bacillota</taxon>
        <taxon>Bacilli</taxon>
        <taxon>Bacillales</taxon>
        <taxon>Anoxybacillaceae</taxon>
        <taxon>Geobacillus</taxon>
    </lineage>
</organism>
<keyword evidence="2" id="KW-1185">Reference proteome</keyword>
<reference evidence="1 2" key="1">
    <citation type="submission" date="2016-02" db="EMBL/GenBank/DDBJ databases">
        <title>Complete genome sequence of Geobacillus subterraneus KCTC 3922T.</title>
        <authorList>
            <person name="Lee D.-W."/>
            <person name="Lee Y.-J."/>
            <person name="Lee S.-J."/>
            <person name="Park G.-S."/>
            <person name="Lee S.-J."/>
            <person name="Shin J.-H."/>
        </authorList>
    </citation>
    <scope>NUCLEOTIDE SEQUENCE [LARGE SCALE GENOMIC DNA]</scope>
    <source>
        <strain evidence="1 2">KCTC 3922</strain>
    </source>
</reference>
<dbReference type="GeneID" id="32408442"/>
<evidence type="ECO:0008006" key="3">
    <source>
        <dbReference type="Google" id="ProtNLM"/>
    </source>
</evidence>
<gene>
    <name evidence="1" type="ORF">GS3922_08000</name>
</gene>
<name>A0ABN4NG49_9BACL</name>
<protein>
    <recommendedName>
        <fullName evidence="3">Initiator Rep protein domain-containing protein</fullName>
    </recommendedName>
</protein>
<dbReference type="RefSeq" id="WP_063165906.1">
    <property type="nucleotide sequence ID" value="NZ_CP014342.1"/>
</dbReference>
<sequence length="425" mass="50346">MTISTNSTNNVLYDYKFSLLRNFGINQLKNYLKTKIEDFNKLFRQASGSSYEKIQTVLNEQVSQGFDDSEIDKTFFEAIVHLFPERCYYLNITTDLTANEAFQELKTSSKYSPYIERKLSQVVHPDEKLITIRQEGNRIIFLFKLGMAELGIKKEKCAFYVSCILDFKHKHMEIRLNQHLLRNTTNIQLRHVINYMYQFVNNQLPIALIASKPGEAKIHKGLYKLFLDESNKSLRLIKKEVAKNEEKESTKLTEKELRQNISKYLKEQLHISNPDPFVEKVMTVKYQDTVHNMKLEDFIKDGGYIFGFGFIDRKITRSVNRNEDHKPVYYSKIYWNLKDLVKEYEEISEIGVYWRFNKNDFMKRLTGKEKEEDLSFVEVAFKEIHSVLEIHYYVDYTQSNSLASSVDERRIKEEYVIQKIKGFIQ</sequence>
<accession>A0ABN4NG49</accession>
<evidence type="ECO:0000313" key="2">
    <source>
        <dbReference type="Proteomes" id="UP000076226"/>
    </source>
</evidence>
<dbReference type="Proteomes" id="UP000076226">
    <property type="component" value="Chromosome"/>
</dbReference>